<dbReference type="InterPro" id="IPR036388">
    <property type="entry name" value="WH-like_DNA-bd_sf"/>
</dbReference>
<name>A0ABU8VEY4_9BURK</name>
<dbReference type="InterPro" id="IPR039422">
    <property type="entry name" value="MarR/SlyA-like"/>
</dbReference>
<dbReference type="SMART" id="SM00347">
    <property type="entry name" value="HTH_MARR"/>
    <property type="match status" value="1"/>
</dbReference>
<dbReference type="Gene3D" id="1.10.10.10">
    <property type="entry name" value="Winged helix-like DNA-binding domain superfamily/Winged helix DNA-binding domain"/>
    <property type="match status" value="1"/>
</dbReference>
<evidence type="ECO:0000313" key="2">
    <source>
        <dbReference type="EMBL" id="MEJ8812219.1"/>
    </source>
</evidence>
<dbReference type="PROSITE" id="PS50995">
    <property type="entry name" value="HTH_MARR_2"/>
    <property type="match status" value="1"/>
</dbReference>
<dbReference type="SUPFAM" id="SSF46785">
    <property type="entry name" value="Winged helix' DNA-binding domain"/>
    <property type="match status" value="1"/>
</dbReference>
<dbReference type="RefSeq" id="WP_340357473.1">
    <property type="nucleotide sequence ID" value="NZ_JBBKZU010000005.1"/>
</dbReference>
<evidence type="ECO:0000259" key="1">
    <source>
        <dbReference type="PROSITE" id="PS50995"/>
    </source>
</evidence>
<dbReference type="InterPro" id="IPR036390">
    <property type="entry name" value="WH_DNA-bd_sf"/>
</dbReference>
<organism evidence="2 3">
    <name type="scientific">Variovorax ureilyticus</name>
    <dbReference type="NCBI Taxonomy" id="1836198"/>
    <lineage>
        <taxon>Bacteria</taxon>
        <taxon>Pseudomonadati</taxon>
        <taxon>Pseudomonadota</taxon>
        <taxon>Betaproteobacteria</taxon>
        <taxon>Burkholderiales</taxon>
        <taxon>Comamonadaceae</taxon>
        <taxon>Variovorax</taxon>
    </lineage>
</organism>
<dbReference type="PANTHER" id="PTHR33164">
    <property type="entry name" value="TRANSCRIPTIONAL REGULATOR, MARR FAMILY"/>
    <property type="match status" value="1"/>
</dbReference>
<dbReference type="InterPro" id="IPR000835">
    <property type="entry name" value="HTH_MarR-typ"/>
</dbReference>
<protein>
    <submittedName>
        <fullName evidence="2">MarR family winged helix-turn-helix transcriptional regulator</fullName>
    </submittedName>
</protein>
<sequence>MPETRVRLLHNLPHLLRRAHFECEAKFPAVYGEAMTPRQLALLVAVQQRPGASQRQIAQDIGLDLNTCSDLVVRTVGKGLLWRERSLADARSFCLRLSDAGRRMLEDHAAKSASYVDAVTTRLSATEREQLTALLRKLLGFES</sequence>
<gene>
    <name evidence="2" type="ORF">WKW77_14140</name>
</gene>
<dbReference type="EMBL" id="JBBKZU010000005">
    <property type="protein sequence ID" value="MEJ8812219.1"/>
    <property type="molecule type" value="Genomic_DNA"/>
</dbReference>
<feature type="domain" description="HTH marR-type" evidence="1">
    <location>
        <begin position="5"/>
        <end position="140"/>
    </location>
</feature>
<dbReference type="PRINTS" id="PR00598">
    <property type="entry name" value="HTHMARR"/>
</dbReference>
<proteinExistence type="predicted"/>
<reference evidence="2 3" key="1">
    <citation type="submission" date="2024-03" db="EMBL/GenBank/DDBJ databases">
        <title>Novel species of the genus Variovorax.</title>
        <authorList>
            <person name="Liu Q."/>
            <person name="Xin Y.-H."/>
        </authorList>
    </citation>
    <scope>NUCLEOTIDE SEQUENCE [LARGE SCALE GENOMIC DNA]</scope>
    <source>
        <strain evidence="2 3">KACC 18899</strain>
    </source>
</reference>
<dbReference type="PANTHER" id="PTHR33164:SF95">
    <property type="entry name" value="TRANSCRIPTIONAL REGULATOR"/>
    <property type="match status" value="1"/>
</dbReference>
<comment type="caution">
    <text evidence="2">The sequence shown here is derived from an EMBL/GenBank/DDBJ whole genome shotgun (WGS) entry which is preliminary data.</text>
</comment>
<evidence type="ECO:0000313" key="3">
    <source>
        <dbReference type="Proteomes" id="UP001365846"/>
    </source>
</evidence>
<dbReference type="Proteomes" id="UP001365846">
    <property type="component" value="Unassembled WGS sequence"/>
</dbReference>
<dbReference type="Pfam" id="PF01047">
    <property type="entry name" value="MarR"/>
    <property type="match status" value="1"/>
</dbReference>
<accession>A0ABU8VEY4</accession>
<keyword evidence="3" id="KW-1185">Reference proteome</keyword>